<dbReference type="EMBL" id="AKJY01000040">
    <property type="protein sequence ID" value="EJL71478.1"/>
    <property type="molecule type" value="Genomic_DNA"/>
</dbReference>
<gene>
    <name evidence="1" type="ORF">PMI13_02324</name>
</gene>
<evidence type="ECO:0000313" key="1">
    <source>
        <dbReference type="EMBL" id="EJL71478.1"/>
    </source>
</evidence>
<evidence type="ECO:0008006" key="3">
    <source>
        <dbReference type="Google" id="ProtNLM"/>
    </source>
</evidence>
<accession>J2KE81</accession>
<sequence>MRNLIFLFLSVPCILACSDKNNAKNEINNNITDTVKVLKEGNPYLVNYENKERIKKLLDNAIKNGDTLAYQDAFKDFSTSGHLQEFLYYSVKMAKNHNYSGGYFDTYYILNLLNNQNGYLSIKDKNESLFYLLRAYEMGNSNAKYKIKDLFLKENKKIPTSESVLEK</sequence>
<dbReference type="AlphaFoldDB" id="J2KE81"/>
<protein>
    <recommendedName>
        <fullName evidence="3">Sel1 repeat protein</fullName>
    </recommendedName>
</protein>
<dbReference type="Proteomes" id="UP000007509">
    <property type="component" value="Unassembled WGS sequence"/>
</dbReference>
<organism evidence="1 2">
    <name type="scientific">Chryseobacterium populi</name>
    <dbReference type="NCBI Taxonomy" id="1144316"/>
    <lineage>
        <taxon>Bacteria</taxon>
        <taxon>Pseudomonadati</taxon>
        <taxon>Bacteroidota</taxon>
        <taxon>Flavobacteriia</taxon>
        <taxon>Flavobacteriales</taxon>
        <taxon>Weeksellaceae</taxon>
        <taxon>Chryseobacterium group</taxon>
        <taxon>Chryseobacterium</taxon>
    </lineage>
</organism>
<dbReference type="PATRIC" id="fig|1144316.3.peg.2342"/>
<evidence type="ECO:0000313" key="2">
    <source>
        <dbReference type="Proteomes" id="UP000007509"/>
    </source>
</evidence>
<keyword evidence="2" id="KW-1185">Reference proteome</keyword>
<comment type="caution">
    <text evidence="1">The sequence shown here is derived from an EMBL/GenBank/DDBJ whole genome shotgun (WGS) entry which is preliminary data.</text>
</comment>
<dbReference type="RefSeq" id="WP_007843743.1">
    <property type="nucleotide sequence ID" value="NZ_AKJY01000040.1"/>
</dbReference>
<name>J2KE81_9FLAO</name>
<reference evidence="1 2" key="1">
    <citation type="journal article" date="2012" name="J. Bacteriol.">
        <title>Twenty-one genome sequences from Pseudomonas species and 19 genome sequences from diverse bacteria isolated from the rhizosphere and endosphere of Populus deltoides.</title>
        <authorList>
            <person name="Brown S.D."/>
            <person name="Utturkar S.M."/>
            <person name="Klingeman D.M."/>
            <person name="Johnson C.M."/>
            <person name="Martin S.L."/>
            <person name="Land M.L."/>
            <person name="Lu T.Y."/>
            <person name="Schadt C.W."/>
            <person name="Doktycz M.J."/>
            <person name="Pelletier D.A."/>
        </authorList>
    </citation>
    <scope>NUCLEOTIDE SEQUENCE [LARGE SCALE GENOMIC DNA]</scope>
    <source>
        <strain evidence="1 2">CF314</strain>
    </source>
</reference>
<proteinExistence type="predicted"/>
<dbReference type="OrthoDB" id="1275156at2"/>